<accession>A0A7K4FPV7</accession>
<dbReference type="PROSITE" id="PS00099">
    <property type="entry name" value="THIOLASE_3"/>
    <property type="match status" value="1"/>
</dbReference>
<evidence type="ECO:0000313" key="8">
    <source>
        <dbReference type="Proteomes" id="UP000546917"/>
    </source>
</evidence>
<dbReference type="GO" id="GO:0003985">
    <property type="term" value="F:acetyl-CoA C-acetyltransferase activity"/>
    <property type="evidence" value="ECO:0007669"/>
    <property type="project" value="UniProtKB-EC"/>
</dbReference>
<evidence type="ECO:0000256" key="4">
    <source>
        <dbReference type="ARBA" id="ARBA00023315"/>
    </source>
</evidence>
<dbReference type="PANTHER" id="PTHR18919">
    <property type="entry name" value="ACETYL-COA C-ACYLTRANSFERASE"/>
    <property type="match status" value="1"/>
</dbReference>
<dbReference type="InterPro" id="IPR016039">
    <property type="entry name" value="Thiolase-like"/>
</dbReference>
<feature type="domain" description="Thiolase N-terminal" evidence="5">
    <location>
        <begin position="9"/>
        <end position="265"/>
    </location>
</feature>
<sequence>MIKMKDVYIAYYKRTPFSRAKPDNPSKDVYNGVSMDVLLSKLIKDSLSTGINPEEIGDVITGCAIQAGENWTYGGRHQTLLSELPVSVPSMAIDRACSSSLNATAIGAMEIQTGNSDIVLAGGMEHMTHVPLYNDPYVKYNTELMEKPEYKKYDMDVTYHVGLTAEKLAAINNISREDMDKFSFESQKLTGHAIEEGFYKDEILPVTVTHDGSVKTINADQTPRPESTLEQMGQLKPAFKENGRVTAGNSPPLSSGASLLMLMSGEKIKEYGLKPLARVIDYAAAGVDPTIMGHGPVPATNKLLKKNKLSPDNIDYWEINEAFAVVALNAIKHLNLDRNRVNIHGGSIAIGHPLGATGARIAGTLARTLQEKKGNLGVATLCVGGGQGYSLLIERV</sequence>
<protein>
    <submittedName>
        <fullName evidence="7">Acetyl-CoA C-acetyltransferase</fullName>
        <ecNumber evidence="7">2.3.1.9</ecNumber>
    </submittedName>
</protein>
<dbReference type="SUPFAM" id="SSF53901">
    <property type="entry name" value="Thiolase-like"/>
    <property type="match status" value="2"/>
</dbReference>
<dbReference type="PIRSF" id="PIRSF000429">
    <property type="entry name" value="Ac-CoA_Ac_transf"/>
    <property type="match status" value="1"/>
</dbReference>
<dbReference type="EMBL" id="JABGBP010000424">
    <property type="protein sequence ID" value="NOL61064.1"/>
    <property type="molecule type" value="Genomic_DNA"/>
</dbReference>
<dbReference type="InterPro" id="IPR020616">
    <property type="entry name" value="Thiolase_N"/>
</dbReference>
<evidence type="ECO:0000256" key="2">
    <source>
        <dbReference type="ARBA" id="ARBA00022679"/>
    </source>
</evidence>
<dbReference type="InterPro" id="IPR002155">
    <property type="entry name" value="Thiolase"/>
</dbReference>
<dbReference type="InterPro" id="IPR020613">
    <property type="entry name" value="Thiolase_CS"/>
</dbReference>
<name>A0A7K4FPV7_9ARCH</name>
<keyword evidence="4 7" id="KW-0012">Acyltransferase</keyword>
<evidence type="ECO:0000313" key="7">
    <source>
        <dbReference type="EMBL" id="NOL61064.1"/>
    </source>
</evidence>
<comment type="caution">
    <text evidence="7">The sequence shown here is derived from an EMBL/GenBank/DDBJ whole genome shotgun (WGS) entry which is preliminary data.</text>
</comment>
<comment type="similarity">
    <text evidence="1">Belongs to the thiolase-like superfamily. Thiolase family.</text>
</comment>
<organism evidence="7 8">
    <name type="scientific">Ferroplasma acidiphilum</name>
    <dbReference type="NCBI Taxonomy" id="74969"/>
    <lineage>
        <taxon>Archaea</taxon>
        <taxon>Methanobacteriati</taxon>
        <taxon>Thermoplasmatota</taxon>
        <taxon>Thermoplasmata</taxon>
        <taxon>Thermoplasmatales</taxon>
        <taxon>Ferroplasmaceae</taxon>
        <taxon>Ferroplasma</taxon>
    </lineage>
</organism>
<feature type="domain" description="Thiolase C-terminal" evidence="6">
    <location>
        <begin position="273"/>
        <end position="395"/>
    </location>
</feature>
<evidence type="ECO:0000259" key="5">
    <source>
        <dbReference type="Pfam" id="PF00108"/>
    </source>
</evidence>
<evidence type="ECO:0000259" key="6">
    <source>
        <dbReference type="Pfam" id="PF02803"/>
    </source>
</evidence>
<dbReference type="GO" id="GO:0008299">
    <property type="term" value="P:isoprenoid biosynthetic process"/>
    <property type="evidence" value="ECO:0007669"/>
    <property type="project" value="UniProtKB-KW"/>
</dbReference>
<dbReference type="Pfam" id="PF00108">
    <property type="entry name" value="Thiolase_N"/>
    <property type="match status" value="1"/>
</dbReference>
<dbReference type="Gene3D" id="3.40.47.10">
    <property type="match status" value="1"/>
</dbReference>
<dbReference type="EC" id="2.3.1.9" evidence="7"/>
<dbReference type="Pfam" id="PF02803">
    <property type="entry name" value="Thiolase_C"/>
    <property type="match status" value="1"/>
</dbReference>
<reference evidence="7 8" key="1">
    <citation type="submission" date="2020-05" db="EMBL/GenBank/DDBJ databases">
        <authorList>
            <person name="Zhang R."/>
        </authorList>
    </citation>
    <scope>NUCLEOTIDE SEQUENCE [LARGE SCALE GENOMIC DNA]</scope>
    <source>
        <strain evidence="7 8">DSM 28986</strain>
    </source>
</reference>
<dbReference type="Proteomes" id="UP000546917">
    <property type="component" value="Unassembled WGS sequence"/>
</dbReference>
<evidence type="ECO:0000256" key="1">
    <source>
        <dbReference type="ARBA" id="ARBA00010982"/>
    </source>
</evidence>
<dbReference type="NCBIfam" id="TIGR01930">
    <property type="entry name" value="AcCoA-C-Actrans"/>
    <property type="match status" value="1"/>
</dbReference>
<keyword evidence="2 7" id="KW-0808">Transferase</keyword>
<keyword evidence="3" id="KW-0414">Isoprene biosynthesis</keyword>
<dbReference type="NCBIfam" id="NF005033">
    <property type="entry name" value="PRK06445.1"/>
    <property type="match status" value="1"/>
</dbReference>
<dbReference type="InterPro" id="IPR020617">
    <property type="entry name" value="Thiolase_C"/>
</dbReference>
<dbReference type="PANTHER" id="PTHR18919:SF140">
    <property type="entry name" value="ACETYL-COA C-ACETYLTRANSFERASE (ACETOACETYL-COA THIOLASE) (ACAB-5)"/>
    <property type="match status" value="1"/>
</dbReference>
<evidence type="ECO:0000256" key="3">
    <source>
        <dbReference type="ARBA" id="ARBA00023229"/>
    </source>
</evidence>
<gene>
    <name evidence="7" type="ORF">HLB00_09565</name>
</gene>
<dbReference type="InterPro" id="IPR020610">
    <property type="entry name" value="Thiolase_AS"/>
</dbReference>
<dbReference type="PROSITE" id="PS00737">
    <property type="entry name" value="THIOLASE_2"/>
    <property type="match status" value="1"/>
</dbReference>
<dbReference type="CDD" id="cd00751">
    <property type="entry name" value="thiolase"/>
    <property type="match status" value="1"/>
</dbReference>
<dbReference type="AlphaFoldDB" id="A0A7K4FPV7"/>
<proteinExistence type="inferred from homology"/>